<organism evidence="1 2">
    <name type="scientific">Arctium lappa</name>
    <name type="common">Greater burdock</name>
    <name type="synonym">Lappa major</name>
    <dbReference type="NCBI Taxonomy" id="4217"/>
    <lineage>
        <taxon>Eukaryota</taxon>
        <taxon>Viridiplantae</taxon>
        <taxon>Streptophyta</taxon>
        <taxon>Embryophyta</taxon>
        <taxon>Tracheophyta</taxon>
        <taxon>Spermatophyta</taxon>
        <taxon>Magnoliopsida</taxon>
        <taxon>eudicotyledons</taxon>
        <taxon>Gunneridae</taxon>
        <taxon>Pentapetalae</taxon>
        <taxon>asterids</taxon>
        <taxon>campanulids</taxon>
        <taxon>Asterales</taxon>
        <taxon>Asteraceae</taxon>
        <taxon>Carduoideae</taxon>
        <taxon>Cardueae</taxon>
        <taxon>Arctiinae</taxon>
        <taxon>Arctium</taxon>
    </lineage>
</organism>
<sequence>MSSKFKTLVYNSTKKDSEHIILIPRIIVDGKERVPEIPRKEVEQDRLKDQNSELLKQIQELKFKLSNSDKTPVCTKCTDHAKFDCADLQAESVKLQQTFTAFEDKISALEAKNVELLKSIQAEKEKSKVETSSIQQMSDFSKKANQEKKDLELRCIKLSKEMSEFEKIIITERDTFAKERQQEPSHFESEISELTSKLTALSSDYQKEQKAKSDLKQKFDTLSDERNILTKKINDLEAANIELPEKVTADVISQSPVDSSTESVCSFKTASSSIHDKNVFKQNCVKPQTVKSNQIRPSNLFYDKSFDGSTNFYVKSLGKNSKKNQMVWRVKGSSDQEKKNDKAYASTSKAKRNSAHKGKSFDNLDMLYSTNHLIRVALKKICCSYCGAHDFVSKNFVNYRYRSYYVTPTRTATNSSGPKYQSVPKAKSRLQAPNV</sequence>
<dbReference type="EMBL" id="CM042047">
    <property type="protein sequence ID" value="KAI3771139.1"/>
    <property type="molecule type" value="Genomic_DNA"/>
</dbReference>
<keyword evidence="2" id="KW-1185">Reference proteome</keyword>
<name>A0ACB9FJ58_ARCLA</name>
<reference evidence="1 2" key="2">
    <citation type="journal article" date="2022" name="Mol. Ecol. Resour.">
        <title>The genomes of chicory, endive, great burdock and yacon provide insights into Asteraceae paleo-polyploidization history and plant inulin production.</title>
        <authorList>
            <person name="Fan W."/>
            <person name="Wang S."/>
            <person name="Wang H."/>
            <person name="Wang A."/>
            <person name="Jiang F."/>
            <person name="Liu H."/>
            <person name="Zhao H."/>
            <person name="Xu D."/>
            <person name="Zhang Y."/>
        </authorList>
    </citation>
    <scope>NUCLEOTIDE SEQUENCE [LARGE SCALE GENOMIC DNA]</scope>
    <source>
        <strain evidence="2">cv. Niubang</strain>
    </source>
</reference>
<proteinExistence type="predicted"/>
<reference evidence="2" key="1">
    <citation type="journal article" date="2022" name="Mol. Ecol. Resour.">
        <title>The genomes of chicory, endive, great burdock and yacon provide insights into Asteraceae palaeo-polyploidization history and plant inulin production.</title>
        <authorList>
            <person name="Fan W."/>
            <person name="Wang S."/>
            <person name="Wang H."/>
            <person name="Wang A."/>
            <person name="Jiang F."/>
            <person name="Liu H."/>
            <person name="Zhao H."/>
            <person name="Xu D."/>
            <person name="Zhang Y."/>
        </authorList>
    </citation>
    <scope>NUCLEOTIDE SEQUENCE [LARGE SCALE GENOMIC DNA]</scope>
    <source>
        <strain evidence="2">cv. Niubang</strain>
    </source>
</reference>
<evidence type="ECO:0000313" key="2">
    <source>
        <dbReference type="Proteomes" id="UP001055879"/>
    </source>
</evidence>
<protein>
    <submittedName>
        <fullName evidence="1">Uncharacterized protein</fullName>
    </submittedName>
</protein>
<evidence type="ECO:0000313" key="1">
    <source>
        <dbReference type="EMBL" id="KAI3771139.1"/>
    </source>
</evidence>
<gene>
    <name evidence="1" type="ORF">L6452_02297</name>
</gene>
<comment type="caution">
    <text evidence="1">The sequence shown here is derived from an EMBL/GenBank/DDBJ whole genome shotgun (WGS) entry which is preliminary data.</text>
</comment>
<accession>A0ACB9FJ58</accession>
<dbReference type="Proteomes" id="UP001055879">
    <property type="component" value="Linkage Group LG01"/>
</dbReference>